<name>A0A4Y1RSN4_PRUDU</name>
<organism evidence="1">
    <name type="scientific">Prunus dulcis</name>
    <name type="common">Almond</name>
    <name type="synonym">Amygdalus dulcis</name>
    <dbReference type="NCBI Taxonomy" id="3755"/>
    <lineage>
        <taxon>Eukaryota</taxon>
        <taxon>Viridiplantae</taxon>
        <taxon>Streptophyta</taxon>
        <taxon>Embryophyta</taxon>
        <taxon>Tracheophyta</taxon>
        <taxon>Spermatophyta</taxon>
        <taxon>Magnoliopsida</taxon>
        <taxon>eudicotyledons</taxon>
        <taxon>Gunneridae</taxon>
        <taxon>Pentapetalae</taxon>
        <taxon>rosids</taxon>
        <taxon>fabids</taxon>
        <taxon>Rosales</taxon>
        <taxon>Rosaceae</taxon>
        <taxon>Amygdaloideae</taxon>
        <taxon>Amygdaleae</taxon>
        <taxon>Prunus</taxon>
    </lineage>
</organism>
<evidence type="ECO:0000313" key="1">
    <source>
        <dbReference type="EMBL" id="BBH06888.1"/>
    </source>
</evidence>
<dbReference type="EMBL" id="AP019303">
    <property type="protein sequence ID" value="BBH06888.1"/>
    <property type="molecule type" value="Genomic_DNA"/>
</dbReference>
<accession>A0A4Y1RSN4</accession>
<dbReference type="AlphaFoldDB" id="A0A4Y1RSN4"/>
<proteinExistence type="predicted"/>
<protein>
    <submittedName>
        <fullName evidence="1">Uncharacterized protein</fullName>
    </submittedName>
</protein>
<sequence length="100" mass="11335">MMILGKNKDEIAARLDLLNMGVKINLQPEYRERRTRLPPGPWNLSRAEKRVVQSELNGEDNNGVPENLRWLAASPSMVVPSYRSCLINGVKFNTKAQDDV</sequence>
<reference evidence="1" key="1">
    <citation type="journal article" date="2019" name="Science">
        <title>Mutation of a bHLH transcription factor allowed almond domestication.</title>
        <authorList>
            <person name="Sanchez-Perez R."/>
            <person name="Pavan S."/>
            <person name="Mazzeo R."/>
            <person name="Moldovan C."/>
            <person name="Aiese Cigliano R."/>
            <person name="Del Cueto J."/>
            <person name="Ricciardi F."/>
            <person name="Lotti C."/>
            <person name="Ricciardi L."/>
            <person name="Dicenta F."/>
            <person name="Lopez-Marques R.L."/>
            <person name="Lindberg Moller B."/>
        </authorList>
    </citation>
    <scope>NUCLEOTIDE SEQUENCE</scope>
</reference>
<gene>
    <name evidence="1" type="ORF">Prudu_018652</name>
</gene>